<organism evidence="4 5">
    <name type="scientific">Salibacterium salarium</name>
    <dbReference type="NCBI Taxonomy" id="284579"/>
    <lineage>
        <taxon>Bacteria</taxon>
        <taxon>Bacillati</taxon>
        <taxon>Bacillota</taxon>
        <taxon>Bacilli</taxon>
        <taxon>Bacillales</taxon>
        <taxon>Bacillaceae</taxon>
    </lineage>
</organism>
<evidence type="ECO:0000256" key="1">
    <source>
        <dbReference type="ARBA" id="ARBA00004241"/>
    </source>
</evidence>
<sequence>MKSVYSCCQNKKGITLIETLISLSILVICASIITLYVPFFRNDNVTSRQEIQLFFQQIKDDMDQAYTIEESKNEIIINEKNDYIQYVKSGNNIVRKKNGRGHEIVLQNINSFTVQPMIYGADVHITDNRNVKWSGVLGVRPIFEGGNVQWEKKEQ</sequence>
<keyword evidence="3" id="KW-0812">Transmembrane</keyword>
<accession>A0A3R9PBE9</accession>
<feature type="transmembrane region" description="Helical" evidence="3">
    <location>
        <begin position="20"/>
        <end position="39"/>
    </location>
</feature>
<dbReference type="Proteomes" id="UP000275076">
    <property type="component" value="Unassembled WGS sequence"/>
</dbReference>
<proteinExistence type="predicted"/>
<dbReference type="GO" id="GO:0030420">
    <property type="term" value="P:establishment of competence for transformation"/>
    <property type="evidence" value="ECO:0007669"/>
    <property type="project" value="UniProtKB-KW"/>
</dbReference>
<dbReference type="Pfam" id="PF15980">
    <property type="entry name" value="ComGF"/>
    <property type="match status" value="1"/>
</dbReference>
<evidence type="ECO:0000313" key="4">
    <source>
        <dbReference type="EMBL" id="RSL34676.1"/>
    </source>
</evidence>
<comment type="caution">
    <text evidence="4">The sequence shown here is derived from an EMBL/GenBank/DDBJ whole genome shotgun (WGS) entry which is preliminary data.</text>
</comment>
<dbReference type="RefSeq" id="WP_125554908.1">
    <property type="nucleotide sequence ID" value="NZ_RBVX01000003.1"/>
</dbReference>
<keyword evidence="3" id="KW-1133">Transmembrane helix</keyword>
<keyword evidence="3" id="KW-0472">Membrane</keyword>
<keyword evidence="2" id="KW-0178">Competence</keyword>
<keyword evidence="5" id="KW-1185">Reference proteome</keyword>
<dbReference type="InterPro" id="IPR012902">
    <property type="entry name" value="N_methyl_site"/>
</dbReference>
<comment type="subcellular location">
    <subcellularLocation>
        <location evidence="1">Cell surface</location>
    </subcellularLocation>
</comment>
<reference evidence="4 5" key="1">
    <citation type="submission" date="2018-10" db="EMBL/GenBank/DDBJ databases">
        <title>Draft genome sequence of Bacillus salarius IM0101, isolated from a hypersaline soil in Inner Mongolia, China.</title>
        <authorList>
            <person name="Yamprayoonswat W."/>
            <person name="Boonvisut S."/>
            <person name="Jumpathong W."/>
            <person name="Sittihan S."/>
            <person name="Ruangsuj P."/>
            <person name="Wanthongcharoen S."/>
            <person name="Thongpramul N."/>
            <person name="Pimmason S."/>
            <person name="Yu B."/>
            <person name="Yasawong M."/>
        </authorList>
    </citation>
    <scope>NUCLEOTIDE SEQUENCE [LARGE SCALE GENOMIC DNA]</scope>
    <source>
        <strain evidence="4 5">IM0101</strain>
    </source>
</reference>
<gene>
    <name evidence="4" type="ORF">D7Z54_05165</name>
</gene>
<dbReference type="InterPro" id="IPR016977">
    <property type="entry name" value="ComGF"/>
</dbReference>
<evidence type="ECO:0000256" key="3">
    <source>
        <dbReference type="SAM" id="Phobius"/>
    </source>
</evidence>
<evidence type="ECO:0000256" key="2">
    <source>
        <dbReference type="ARBA" id="ARBA00023287"/>
    </source>
</evidence>
<dbReference type="NCBIfam" id="TIGR02532">
    <property type="entry name" value="IV_pilin_GFxxxE"/>
    <property type="match status" value="1"/>
</dbReference>
<dbReference type="EMBL" id="RBVX01000003">
    <property type="protein sequence ID" value="RSL34676.1"/>
    <property type="molecule type" value="Genomic_DNA"/>
</dbReference>
<name>A0A3R9PBE9_9BACI</name>
<dbReference type="AlphaFoldDB" id="A0A3R9PBE9"/>
<dbReference type="Pfam" id="PF07963">
    <property type="entry name" value="N_methyl"/>
    <property type="match status" value="1"/>
</dbReference>
<dbReference type="GO" id="GO:0009986">
    <property type="term" value="C:cell surface"/>
    <property type="evidence" value="ECO:0007669"/>
    <property type="project" value="UniProtKB-SubCell"/>
</dbReference>
<evidence type="ECO:0000313" key="5">
    <source>
        <dbReference type="Proteomes" id="UP000275076"/>
    </source>
</evidence>
<dbReference type="OrthoDB" id="2361316at2"/>
<protein>
    <submittedName>
        <fullName evidence="4">Prepilin-type N-terminal cleavage/methylation domain-containing protein</fullName>
    </submittedName>
</protein>